<dbReference type="AlphaFoldDB" id="A0AAP0N0F0"/>
<protein>
    <submittedName>
        <fullName evidence="3">Uncharacterized protein</fullName>
    </submittedName>
</protein>
<organism evidence="3 4">
    <name type="scientific">Citrus x changshan-huyou</name>
    <dbReference type="NCBI Taxonomy" id="2935761"/>
    <lineage>
        <taxon>Eukaryota</taxon>
        <taxon>Viridiplantae</taxon>
        <taxon>Streptophyta</taxon>
        <taxon>Embryophyta</taxon>
        <taxon>Tracheophyta</taxon>
        <taxon>Spermatophyta</taxon>
        <taxon>Magnoliopsida</taxon>
        <taxon>eudicotyledons</taxon>
        <taxon>Gunneridae</taxon>
        <taxon>Pentapetalae</taxon>
        <taxon>rosids</taxon>
        <taxon>malvids</taxon>
        <taxon>Sapindales</taxon>
        <taxon>Rutaceae</taxon>
        <taxon>Aurantioideae</taxon>
        <taxon>Citrus</taxon>
    </lineage>
</organism>
<reference evidence="3 4" key="1">
    <citation type="submission" date="2024-05" db="EMBL/GenBank/DDBJ databases">
        <title>Haplotype-resolved chromosome-level genome assembly of Huyou (Citrus changshanensis).</title>
        <authorList>
            <person name="Miao C."/>
            <person name="Chen W."/>
            <person name="Wu Y."/>
            <person name="Wang L."/>
            <person name="Zhao S."/>
            <person name="Grierson D."/>
            <person name="Xu C."/>
            <person name="Chen K."/>
        </authorList>
    </citation>
    <scope>NUCLEOTIDE SEQUENCE [LARGE SCALE GENOMIC DNA]</scope>
    <source>
        <strain evidence="3">01-14</strain>
        <tissue evidence="3">Leaf</tissue>
    </source>
</reference>
<keyword evidence="2" id="KW-0812">Transmembrane</keyword>
<keyword evidence="2" id="KW-0472">Membrane</keyword>
<keyword evidence="4" id="KW-1185">Reference proteome</keyword>
<feature type="region of interest" description="Disordered" evidence="1">
    <location>
        <begin position="33"/>
        <end position="52"/>
    </location>
</feature>
<comment type="caution">
    <text evidence="3">The sequence shown here is derived from an EMBL/GenBank/DDBJ whole genome shotgun (WGS) entry which is preliminary data.</text>
</comment>
<evidence type="ECO:0000256" key="2">
    <source>
        <dbReference type="SAM" id="Phobius"/>
    </source>
</evidence>
<sequence>MGYGSGLVIGLSIGYMVFVTGRPLWFVKMFEKKQSKKSVRTRPIRRGRGRRN</sequence>
<evidence type="ECO:0000313" key="3">
    <source>
        <dbReference type="EMBL" id="KAK9223382.1"/>
    </source>
</evidence>
<feature type="compositionally biased region" description="Basic residues" evidence="1">
    <location>
        <begin position="34"/>
        <end position="52"/>
    </location>
</feature>
<accession>A0AAP0N0F0</accession>
<dbReference type="Proteomes" id="UP001428341">
    <property type="component" value="Unassembled WGS sequence"/>
</dbReference>
<evidence type="ECO:0000313" key="4">
    <source>
        <dbReference type="Proteomes" id="UP001428341"/>
    </source>
</evidence>
<keyword evidence="2" id="KW-1133">Transmembrane helix</keyword>
<evidence type="ECO:0000256" key="1">
    <source>
        <dbReference type="SAM" id="MobiDB-lite"/>
    </source>
</evidence>
<dbReference type="EMBL" id="JBCGBO010000002">
    <property type="protein sequence ID" value="KAK9223382.1"/>
    <property type="molecule type" value="Genomic_DNA"/>
</dbReference>
<name>A0AAP0N0F0_9ROSI</name>
<proteinExistence type="predicted"/>
<gene>
    <name evidence="3" type="ORF">WN944_011824</name>
</gene>
<feature type="transmembrane region" description="Helical" evidence="2">
    <location>
        <begin position="6"/>
        <end position="27"/>
    </location>
</feature>